<keyword evidence="4 7" id="KW-0812">Transmembrane</keyword>
<dbReference type="EMBL" id="JBHTLJ010000003">
    <property type="protein sequence ID" value="MFD1163210.1"/>
    <property type="molecule type" value="Genomic_DNA"/>
</dbReference>
<dbReference type="Proteomes" id="UP001597163">
    <property type="component" value="Unassembled WGS sequence"/>
</dbReference>
<dbReference type="Pfam" id="PF13715">
    <property type="entry name" value="CarbopepD_reg_2"/>
    <property type="match status" value="1"/>
</dbReference>
<dbReference type="Gene3D" id="2.170.130.10">
    <property type="entry name" value="TonB-dependent receptor, plug domain"/>
    <property type="match status" value="1"/>
</dbReference>
<evidence type="ECO:0000256" key="6">
    <source>
        <dbReference type="ARBA" id="ARBA00023237"/>
    </source>
</evidence>
<evidence type="ECO:0000256" key="1">
    <source>
        <dbReference type="ARBA" id="ARBA00004571"/>
    </source>
</evidence>
<keyword evidence="3 7" id="KW-1134">Transmembrane beta strand</keyword>
<reference evidence="10" key="1">
    <citation type="journal article" date="2019" name="Int. J. Syst. Evol. Microbiol.">
        <title>The Global Catalogue of Microorganisms (GCM) 10K type strain sequencing project: providing services to taxonomists for standard genome sequencing and annotation.</title>
        <authorList>
            <consortium name="The Broad Institute Genomics Platform"/>
            <consortium name="The Broad Institute Genome Sequencing Center for Infectious Disease"/>
            <person name="Wu L."/>
            <person name="Ma J."/>
        </authorList>
    </citation>
    <scope>NUCLEOTIDE SEQUENCE [LARGE SCALE GENOMIC DNA]</scope>
    <source>
        <strain evidence="10">CCUG 63246</strain>
    </source>
</reference>
<evidence type="ECO:0000256" key="5">
    <source>
        <dbReference type="ARBA" id="ARBA00023136"/>
    </source>
</evidence>
<comment type="caution">
    <text evidence="9">The sequence shown here is derived from an EMBL/GenBank/DDBJ whole genome shotgun (WGS) entry which is preliminary data.</text>
</comment>
<evidence type="ECO:0000256" key="2">
    <source>
        <dbReference type="ARBA" id="ARBA00022448"/>
    </source>
</evidence>
<organism evidence="9 10">
    <name type="scientific">Hwangdonia seohaensis</name>
    <dbReference type="NCBI Taxonomy" id="1240727"/>
    <lineage>
        <taxon>Bacteria</taxon>
        <taxon>Pseudomonadati</taxon>
        <taxon>Bacteroidota</taxon>
        <taxon>Flavobacteriia</taxon>
        <taxon>Flavobacteriales</taxon>
        <taxon>Flavobacteriaceae</taxon>
        <taxon>Hwangdonia</taxon>
    </lineage>
</organism>
<dbReference type="InterPro" id="IPR036942">
    <property type="entry name" value="Beta-barrel_TonB_sf"/>
</dbReference>
<gene>
    <name evidence="9" type="ORF">ACFQ2E_12320</name>
</gene>
<feature type="domain" description="TonB-dependent receptor plug" evidence="8">
    <location>
        <begin position="131"/>
        <end position="226"/>
    </location>
</feature>
<dbReference type="InterPro" id="IPR039426">
    <property type="entry name" value="TonB-dep_rcpt-like"/>
</dbReference>
<keyword evidence="6 7" id="KW-0998">Cell outer membrane</keyword>
<keyword evidence="5 7" id="KW-0472">Membrane</keyword>
<protein>
    <submittedName>
        <fullName evidence="9">SusC/RagA family TonB-linked outer membrane protein</fullName>
    </submittedName>
</protein>
<evidence type="ECO:0000313" key="10">
    <source>
        <dbReference type="Proteomes" id="UP001597163"/>
    </source>
</evidence>
<proteinExistence type="inferred from homology"/>
<name>A0ABW3RDS5_9FLAO</name>
<evidence type="ECO:0000256" key="7">
    <source>
        <dbReference type="PROSITE-ProRule" id="PRU01360"/>
    </source>
</evidence>
<evidence type="ECO:0000256" key="4">
    <source>
        <dbReference type="ARBA" id="ARBA00022692"/>
    </source>
</evidence>
<accession>A0ABW3RDS5</accession>
<dbReference type="InterPro" id="IPR012910">
    <property type="entry name" value="Plug_dom"/>
</dbReference>
<sequence length="1044" mass="115664">MKQTLLSFSFRKKKNQKLLSLLFFFAFTMICWGQDIVINGKVTDSNSKQPIPGVNIVVKGTTIGDATDFDGNFSLTVPSKQSVLVISYIGFITQEITVGDTNFFTIELIEDAAQLDEVVVTALGIKKETKSLGYAVQEVKGESMVKAREPNVINSLTGKVAGLTIRNSTDLFADPSISLRGGTPLIVIDGIPSTDNDYWKLNADDIAEISVLKGATASALYGSIGRSGALMITTKRGENGVTRVDYNTSAMFQPSYIRIPNVQTTYGNGDNGSYAYVNGGGGGTEGGGWIWGPKLDQLDPSTPSGFNEVVQYNSPIDPNTGNRIPIPFISRGKDNVKNFFDTGLIYTNNISVSGGNDKGNFRVTTSHIYQKGVAPNTGLNNSSFGVSGGYNLMEKLKVDASLTYNKQYTKNFPQTGYGPHNQLYNLVLWTGVDVDVRDLRDYWAEGQEGVQQKHFNTSWYNNPYFIAYEALQGYYKDNTYGNLNINYDPTEDFTVNFRTGFNSSTTNRDWKEPQSIIGYGSLSKGDYFLNSSTSFSLNADLIASYTKEINEDLKLNASVGASTRYWDNRNLSLRTDGLTIPDYYNTANSINPLKGSNWYGKELVNSIYTTLDVEFLQALYLGITGRQDWVSTLPVKNNNFFYPSVSFSAVLSDLVDFGDPISFVKLRGSWANVSDGRTGSTYSHLTAYNNGISWNNNSSLNYPSTLLNDNINPETSDTYEVGLDIRFFKSRLKLDATYYSIKETNNIVTVPISITSGFGSRLINGNEYARKGVEFIVAGTPIKSDDFRWDIATNWSSSHRTLESVYDGSDRIGNIKVGSRTDQIYSTPYLKTPGGQLIYGSNGFPLNDTFSRRRGYSDANWVYGFQNTFTYKDFSLNVAFDGRLGGIIYSTTNQKMWWSGTHPGTVNEHREAANNGVDSFIGPGVVVVGGDVEYDIFGNITNDTRVYAPNTTKINYISWNKNTSNAVFDHYYSQSFLKLREVMLTYNIPEKYTSALNIDKASISFVGRNLALWSDLPNVDPDSGFDNLQTPSTRNIGFNLNVSF</sequence>
<dbReference type="Pfam" id="PF07715">
    <property type="entry name" value="Plug"/>
    <property type="match status" value="1"/>
</dbReference>
<dbReference type="PROSITE" id="PS52016">
    <property type="entry name" value="TONB_DEPENDENT_REC_3"/>
    <property type="match status" value="1"/>
</dbReference>
<dbReference type="SUPFAM" id="SSF49464">
    <property type="entry name" value="Carboxypeptidase regulatory domain-like"/>
    <property type="match status" value="1"/>
</dbReference>
<dbReference type="SUPFAM" id="SSF56935">
    <property type="entry name" value="Porins"/>
    <property type="match status" value="1"/>
</dbReference>
<evidence type="ECO:0000259" key="8">
    <source>
        <dbReference type="Pfam" id="PF07715"/>
    </source>
</evidence>
<dbReference type="InterPro" id="IPR037066">
    <property type="entry name" value="Plug_dom_sf"/>
</dbReference>
<comment type="similarity">
    <text evidence="7">Belongs to the TonB-dependent receptor family.</text>
</comment>
<keyword evidence="2 7" id="KW-0813">Transport</keyword>
<keyword evidence="10" id="KW-1185">Reference proteome</keyword>
<dbReference type="Gene3D" id="2.40.170.20">
    <property type="entry name" value="TonB-dependent receptor, beta-barrel domain"/>
    <property type="match status" value="1"/>
</dbReference>
<dbReference type="Gene3D" id="2.60.40.1120">
    <property type="entry name" value="Carboxypeptidase-like, regulatory domain"/>
    <property type="match status" value="1"/>
</dbReference>
<dbReference type="InterPro" id="IPR008969">
    <property type="entry name" value="CarboxyPept-like_regulatory"/>
</dbReference>
<dbReference type="RefSeq" id="WP_311940422.1">
    <property type="nucleotide sequence ID" value="NZ_JAVSCK010000003.1"/>
</dbReference>
<dbReference type="NCBIfam" id="TIGR04056">
    <property type="entry name" value="OMP_RagA_SusC"/>
    <property type="match status" value="1"/>
</dbReference>
<dbReference type="InterPro" id="IPR023996">
    <property type="entry name" value="TonB-dep_OMP_SusC/RagA"/>
</dbReference>
<comment type="subcellular location">
    <subcellularLocation>
        <location evidence="1 7">Cell outer membrane</location>
        <topology evidence="1 7">Multi-pass membrane protein</topology>
    </subcellularLocation>
</comment>
<evidence type="ECO:0000256" key="3">
    <source>
        <dbReference type="ARBA" id="ARBA00022452"/>
    </source>
</evidence>
<evidence type="ECO:0000313" key="9">
    <source>
        <dbReference type="EMBL" id="MFD1163210.1"/>
    </source>
</evidence>